<organism evidence="4 5">
    <name type="scientific">Desulfamplus magnetovallimortis</name>
    <dbReference type="NCBI Taxonomy" id="1246637"/>
    <lineage>
        <taxon>Bacteria</taxon>
        <taxon>Pseudomonadati</taxon>
        <taxon>Thermodesulfobacteriota</taxon>
        <taxon>Desulfobacteria</taxon>
        <taxon>Desulfobacterales</taxon>
        <taxon>Desulfobacteraceae</taxon>
        <taxon>Desulfamplus</taxon>
    </lineage>
</organism>
<evidence type="ECO:0000256" key="2">
    <source>
        <dbReference type="ARBA" id="ARBA00023002"/>
    </source>
</evidence>
<dbReference type="AlphaFoldDB" id="A0A1W1HEU5"/>
<keyword evidence="3" id="KW-0520">NAD</keyword>
<dbReference type="GO" id="GO:0051287">
    <property type="term" value="F:NAD binding"/>
    <property type="evidence" value="ECO:0007669"/>
    <property type="project" value="InterPro"/>
</dbReference>
<accession>A0A1W1HEU5</accession>
<dbReference type="NCBIfam" id="TIGR00557">
    <property type="entry name" value="pdxA"/>
    <property type="match status" value="1"/>
</dbReference>
<dbReference type="Pfam" id="PF04166">
    <property type="entry name" value="PdxA"/>
    <property type="match status" value="1"/>
</dbReference>
<keyword evidence="1" id="KW-0479">Metal-binding</keyword>
<dbReference type="PANTHER" id="PTHR30004:SF6">
    <property type="entry name" value="D-THREONATE 4-PHOSPHATE DEHYDROGENASE"/>
    <property type="match status" value="1"/>
</dbReference>
<dbReference type="GO" id="GO:0050570">
    <property type="term" value="F:4-hydroxythreonine-4-phosphate dehydrogenase activity"/>
    <property type="evidence" value="ECO:0007669"/>
    <property type="project" value="UniProtKB-EC"/>
</dbReference>
<keyword evidence="2 4" id="KW-0560">Oxidoreductase</keyword>
<keyword evidence="5" id="KW-1185">Reference proteome</keyword>
<dbReference type="STRING" id="1246637.MTBBW1_2510013"/>
<dbReference type="Proteomes" id="UP000191931">
    <property type="component" value="Unassembled WGS sequence"/>
</dbReference>
<dbReference type="EC" id="1.1.1.262" evidence="4"/>
<evidence type="ECO:0000256" key="1">
    <source>
        <dbReference type="ARBA" id="ARBA00022723"/>
    </source>
</evidence>
<evidence type="ECO:0000256" key="3">
    <source>
        <dbReference type="ARBA" id="ARBA00023027"/>
    </source>
</evidence>
<name>A0A1W1HEU5_9BACT</name>
<evidence type="ECO:0000313" key="5">
    <source>
        <dbReference type="Proteomes" id="UP000191931"/>
    </source>
</evidence>
<sequence length="348" mass="37856">MKPLIGITLGDPAGIGSEITIKMYANEDITSICRPIVIGSKVCLEDIKARLENTTLQIKSITNPEQYIEDSNIINIIDLNNMTNEDLEYGKVSRKSGRASGEYIEKAINLAMDKKIDAIITNPIHKESFKSGGYGEKYAGHTEMLADLTGTKDYTMMLVAENLRIVHVTTHVSLRHALDMMKKKRILSVIKIANEACQELGIKLPHIGVAGINPHCGDGGMFGTEEIEEIIPAVEEAKALGFNVTGPVPADTVFAMAKGGGFDVVVAMYHDQGHIPCKTIGFQWGPENKGWGAMRGVNITFGLPIIRTSVDHGTAFGKAGKGKADYHSLWDAVHYAIRIAANRAKNSH</sequence>
<proteinExistence type="predicted"/>
<protein>
    <submittedName>
        <fullName evidence="4">4-hydroxythreonine-4-phosphate dehydrogenase</fullName>
        <ecNumber evidence="4">1.1.1.262</ecNumber>
    </submittedName>
</protein>
<dbReference type="PANTHER" id="PTHR30004">
    <property type="entry name" value="4-HYDROXYTHREONINE-4-PHOSPHATE DEHYDROGENASE"/>
    <property type="match status" value="1"/>
</dbReference>
<reference evidence="4 5" key="1">
    <citation type="submission" date="2017-03" db="EMBL/GenBank/DDBJ databases">
        <authorList>
            <person name="Afonso C.L."/>
            <person name="Miller P.J."/>
            <person name="Scott M.A."/>
            <person name="Spackman E."/>
            <person name="Goraichik I."/>
            <person name="Dimitrov K.M."/>
            <person name="Suarez D.L."/>
            <person name="Swayne D.E."/>
        </authorList>
    </citation>
    <scope>NUCLEOTIDE SEQUENCE [LARGE SCALE GENOMIC DNA]</scope>
    <source>
        <strain evidence="4">PRJEB14757</strain>
    </source>
</reference>
<dbReference type="OrthoDB" id="9801783at2"/>
<dbReference type="RefSeq" id="WP_080809506.1">
    <property type="nucleotide sequence ID" value="NZ_LT828568.1"/>
</dbReference>
<dbReference type="Gene3D" id="3.40.718.10">
    <property type="entry name" value="Isopropylmalate Dehydrogenase"/>
    <property type="match status" value="1"/>
</dbReference>
<dbReference type="InterPro" id="IPR005255">
    <property type="entry name" value="PdxA_fam"/>
</dbReference>
<dbReference type="EMBL" id="FWEV01000170">
    <property type="protein sequence ID" value="SLM30895.1"/>
    <property type="molecule type" value="Genomic_DNA"/>
</dbReference>
<dbReference type="SUPFAM" id="SSF53659">
    <property type="entry name" value="Isocitrate/Isopropylmalate dehydrogenase-like"/>
    <property type="match status" value="1"/>
</dbReference>
<dbReference type="GO" id="GO:0046872">
    <property type="term" value="F:metal ion binding"/>
    <property type="evidence" value="ECO:0007669"/>
    <property type="project" value="UniProtKB-KW"/>
</dbReference>
<evidence type="ECO:0000313" key="4">
    <source>
        <dbReference type="EMBL" id="SLM30895.1"/>
    </source>
</evidence>
<gene>
    <name evidence="4" type="primary">pdxA</name>
    <name evidence="4" type="ORF">MTBBW1_2510013</name>
</gene>